<gene>
    <name evidence="3" type="ORF">KXJ70_00195</name>
</gene>
<feature type="signal peptide" evidence="1">
    <location>
        <begin position="1"/>
        <end position="19"/>
    </location>
</feature>
<dbReference type="SMART" id="SM00867">
    <property type="entry name" value="YceI"/>
    <property type="match status" value="1"/>
</dbReference>
<feature type="chain" id="PRO_5047135726" evidence="1">
    <location>
        <begin position="20"/>
        <end position="189"/>
    </location>
</feature>
<name>A0ABS6VLK2_9GAMM</name>
<keyword evidence="1" id="KW-0732">Signal</keyword>
<feature type="domain" description="Lipid/polyisoprenoid-binding YceI-like" evidence="2">
    <location>
        <begin position="19"/>
        <end position="189"/>
    </location>
</feature>
<dbReference type="InterPro" id="IPR027016">
    <property type="entry name" value="UCP029811"/>
</dbReference>
<dbReference type="InterPro" id="IPR007372">
    <property type="entry name" value="Lipid/polyisoprenoid-bd_YceI"/>
</dbReference>
<dbReference type="EMBL" id="JAHWDQ010000001">
    <property type="protein sequence ID" value="MBW2939182.1"/>
    <property type="molecule type" value="Genomic_DNA"/>
</dbReference>
<evidence type="ECO:0000313" key="4">
    <source>
        <dbReference type="Proteomes" id="UP001166291"/>
    </source>
</evidence>
<dbReference type="Proteomes" id="UP001166291">
    <property type="component" value="Unassembled WGS sequence"/>
</dbReference>
<evidence type="ECO:0000259" key="2">
    <source>
        <dbReference type="SMART" id="SM00867"/>
    </source>
</evidence>
<reference evidence="3" key="1">
    <citation type="submission" date="2021-07" db="EMBL/GenBank/DDBJ databases">
        <title>Zhongshania sp. CAU 1632 isolated from seawater.</title>
        <authorList>
            <person name="Kim W."/>
        </authorList>
    </citation>
    <scope>NUCLEOTIDE SEQUENCE</scope>
    <source>
        <strain evidence="3">CAU 1632</strain>
    </source>
</reference>
<evidence type="ECO:0000256" key="1">
    <source>
        <dbReference type="SAM" id="SignalP"/>
    </source>
</evidence>
<protein>
    <submittedName>
        <fullName evidence="3">YceI family protein</fullName>
    </submittedName>
</protein>
<proteinExistence type="predicted"/>
<evidence type="ECO:0000313" key="3">
    <source>
        <dbReference type="EMBL" id="MBW2939182.1"/>
    </source>
</evidence>
<dbReference type="Pfam" id="PF04264">
    <property type="entry name" value="YceI"/>
    <property type="match status" value="1"/>
</dbReference>
<dbReference type="PANTHER" id="PTHR34406:SF1">
    <property type="entry name" value="PROTEIN YCEI"/>
    <property type="match status" value="1"/>
</dbReference>
<dbReference type="RefSeq" id="WP_219041463.1">
    <property type="nucleotide sequence ID" value="NZ_JAHWDQ010000001.1"/>
</dbReference>
<sequence length="189" mass="20296">MKKLVCALALLLPMGGLNALELVKEASVLNFVTVKNDAVAELMSFSSLTGSIDDATGKAELIVDLSSVETGIDIRNDRMREHLFQIDKFPSATYSATVEMANLNAMAVGEQKNIELRGELKLHGKTAPVVFEVIVTKRSDESFHAATSSPAFISANSFELAPGIGKLRSLAGLQNIDLVVPVTFSVVFQ</sequence>
<comment type="caution">
    <text evidence="3">The sequence shown here is derived from an EMBL/GenBank/DDBJ whole genome shotgun (WGS) entry which is preliminary data.</text>
</comment>
<dbReference type="PANTHER" id="PTHR34406">
    <property type="entry name" value="PROTEIN YCEI"/>
    <property type="match status" value="1"/>
</dbReference>
<organism evidence="3 4">
    <name type="scientific">Zhongshania aquimaris</name>
    <dbReference type="NCBI Taxonomy" id="2857107"/>
    <lineage>
        <taxon>Bacteria</taxon>
        <taxon>Pseudomonadati</taxon>
        <taxon>Pseudomonadota</taxon>
        <taxon>Gammaproteobacteria</taxon>
        <taxon>Cellvibrionales</taxon>
        <taxon>Spongiibacteraceae</taxon>
        <taxon>Zhongshania</taxon>
    </lineage>
</organism>
<dbReference type="PIRSF" id="PIRSF029811">
    <property type="entry name" value="UCP029811"/>
    <property type="match status" value="1"/>
</dbReference>
<keyword evidence="4" id="KW-1185">Reference proteome</keyword>
<accession>A0ABS6VLK2</accession>